<dbReference type="CDD" id="cd06410">
    <property type="entry name" value="PB1_UP2"/>
    <property type="match status" value="1"/>
</dbReference>
<dbReference type="SMART" id="SM00666">
    <property type="entry name" value="PB1"/>
    <property type="match status" value="1"/>
</dbReference>
<dbReference type="InterPro" id="IPR000270">
    <property type="entry name" value="PB1_dom"/>
</dbReference>
<evidence type="ECO:0000256" key="1">
    <source>
        <dbReference type="SAM" id="MobiDB-lite"/>
    </source>
</evidence>
<dbReference type="Pfam" id="PF00564">
    <property type="entry name" value="PB1"/>
    <property type="match status" value="1"/>
</dbReference>
<evidence type="ECO:0000259" key="2">
    <source>
        <dbReference type="SMART" id="SM00666"/>
    </source>
</evidence>
<dbReference type="AlphaFoldDB" id="A0AAV1Y818"/>
<keyword evidence="4" id="KW-1185">Reference proteome</keyword>
<dbReference type="PANTHER" id="PTHR31066:SF66">
    <property type="entry name" value="PB1 DOMAIN-CONTAINING PROTEIN"/>
    <property type="match status" value="1"/>
</dbReference>
<protein>
    <recommendedName>
        <fullName evidence="2">PB1 domain-containing protein</fullName>
    </recommendedName>
</protein>
<proteinExistence type="predicted"/>
<organism evidence="3 4">
    <name type="scientific">Lupinus luteus</name>
    <name type="common">European yellow lupine</name>
    <dbReference type="NCBI Taxonomy" id="3873"/>
    <lineage>
        <taxon>Eukaryota</taxon>
        <taxon>Viridiplantae</taxon>
        <taxon>Streptophyta</taxon>
        <taxon>Embryophyta</taxon>
        <taxon>Tracheophyta</taxon>
        <taxon>Spermatophyta</taxon>
        <taxon>Magnoliopsida</taxon>
        <taxon>eudicotyledons</taxon>
        <taxon>Gunneridae</taxon>
        <taxon>Pentapetalae</taxon>
        <taxon>rosids</taxon>
        <taxon>fabids</taxon>
        <taxon>Fabales</taxon>
        <taxon>Fabaceae</taxon>
        <taxon>Papilionoideae</taxon>
        <taxon>50 kb inversion clade</taxon>
        <taxon>genistoids sensu lato</taxon>
        <taxon>core genistoids</taxon>
        <taxon>Genisteae</taxon>
        <taxon>Lupinus</taxon>
    </lineage>
</organism>
<feature type="domain" description="PB1" evidence="2">
    <location>
        <begin position="25"/>
        <end position="111"/>
    </location>
</feature>
<reference evidence="3 4" key="1">
    <citation type="submission" date="2024-03" db="EMBL/GenBank/DDBJ databases">
        <authorList>
            <person name="Martinez-Hernandez J."/>
        </authorList>
    </citation>
    <scope>NUCLEOTIDE SEQUENCE [LARGE SCALE GENOMIC DNA]</scope>
</reference>
<feature type="compositionally biased region" description="Low complexity" evidence="1">
    <location>
        <begin position="115"/>
        <end position="134"/>
    </location>
</feature>
<evidence type="ECO:0000313" key="3">
    <source>
        <dbReference type="EMBL" id="CAL0330116.1"/>
    </source>
</evidence>
<name>A0AAV1Y818_LUPLU</name>
<feature type="region of interest" description="Disordered" evidence="1">
    <location>
        <begin position="115"/>
        <end position="136"/>
    </location>
</feature>
<sequence>MEHKPKATSTIKFLCSYGGKILPRATDGELRYSGGHTRVLAVDSSLSFSELIAKVSGLCGYSVTLKCPLPNGNLETLISITSDEDLRNIIEEYDRASFSLTHPLKIRIILSPLKKLSPSPSSSSSATHSSSGSPCNSFESPPYAVARQFIRRNCSPAGIKMVTVTAR</sequence>
<dbReference type="Gene3D" id="3.10.20.90">
    <property type="entry name" value="Phosphatidylinositol 3-kinase Catalytic Subunit, Chain A, domain 1"/>
    <property type="match status" value="1"/>
</dbReference>
<comment type="caution">
    <text evidence="3">The sequence shown here is derived from an EMBL/GenBank/DDBJ whole genome shotgun (WGS) entry which is preliminary data.</text>
</comment>
<dbReference type="InterPro" id="IPR053198">
    <property type="entry name" value="Gynoecium_Dev_Regulator"/>
</dbReference>
<dbReference type="PANTHER" id="PTHR31066">
    <property type="entry name" value="OS05G0427100 PROTEIN-RELATED"/>
    <property type="match status" value="1"/>
</dbReference>
<accession>A0AAV1Y818</accession>
<dbReference type="Proteomes" id="UP001497480">
    <property type="component" value="Unassembled WGS sequence"/>
</dbReference>
<gene>
    <name evidence="3" type="ORF">LLUT_LOCUS31176</name>
</gene>
<dbReference type="SUPFAM" id="SSF54277">
    <property type="entry name" value="CAD &amp; PB1 domains"/>
    <property type="match status" value="1"/>
</dbReference>
<dbReference type="EMBL" id="CAXHTB010000022">
    <property type="protein sequence ID" value="CAL0330116.1"/>
    <property type="molecule type" value="Genomic_DNA"/>
</dbReference>
<evidence type="ECO:0000313" key="4">
    <source>
        <dbReference type="Proteomes" id="UP001497480"/>
    </source>
</evidence>